<sequence>MELYGYLIVLLVIIAFIVLLPLLSGVGNFNRNKNVSEGKHNPMINFKLKEGSDSTKGTSYTFAKTHNKFDVDDKTGLKRRVIGKYDDDPNSYDYDINELIEEDANEQRKEQEERYAQYKGREEEAYDDLA</sequence>
<evidence type="ECO:0000256" key="1">
    <source>
        <dbReference type="SAM" id="MobiDB-lite"/>
    </source>
</evidence>
<dbReference type="EMBL" id="PUHR01000021">
    <property type="protein sequence ID" value="KAG0670562.1"/>
    <property type="molecule type" value="Genomic_DNA"/>
</dbReference>
<gene>
    <name evidence="3" type="ORF">C6P45_002128</name>
</gene>
<keyword evidence="4" id="KW-1185">Reference proteome</keyword>
<dbReference type="OrthoDB" id="4092812at2759"/>
<keyword evidence="2" id="KW-0812">Transmembrane</keyword>
<evidence type="ECO:0000313" key="4">
    <source>
        <dbReference type="Proteomes" id="UP000750334"/>
    </source>
</evidence>
<evidence type="ECO:0000313" key="3">
    <source>
        <dbReference type="EMBL" id="KAG0670562.1"/>
    </source>
</evidence>
<dbReference type="Proteomes" id="UP000750334">
    <property type="component" value="Unassembled WGS sequence"/>
</dbReference>
<evidence type="ECO:0000256" key="2">
    <source>
        <dbReference type="SAM" id="Phobius"/>
    </source>
</evidence>
<accession>A0A9P6WFM0</accession>
<proteinExistence type="predicted"/>
<keyword evidence="2" id="KW-1133">Transmembrane helix</keyword>
<feature type="region of interest" description="Disordered" evidence="1">
    <location>
        <begin position="102"/>
        <end position="130"/>
    </location>
</feature>
<protein>
    <submittedName>
        <fullName evidence="3">Uncharacterized protein</fullName>
    </submittedName>
</protein>
<comment type="caution">
    <text evidence="3">The sequence shown here is derived from an EMBL/GenBank/DDBJ whole genome shotgun (WGS) entry which is preliminary data.</text>
</comment>
<feature type="transmembrane region" description="Helical" evidence="2">
    <location>
        <begin position="6"/>
        <end position="29"/>
    </location>
</feature>
<dbReference type="AlphaFoldDB" id="A0A9P6WFM0"/>
<reference evidence="3 4" key="1">
    <citation type="submission" date="2020-11" db="EMBL/GenBank/DDBJ databases">
        <title>Kefir isolates.</title>
        <authorList>
            <person name="Marcisauskas S."/>
            <person name="Kim Y."/>
            <person name="Blasche S."/>
        </authorList>
    </citation>
    <scope>NUCLEOTIDE SEQUENCE [LARGE SCALE GENOMIC DNA]</scope>
    <source>
        <strain evidence="3 4">OG2</strain>
    </source>
</reference>
<name>A0A9P6WFM0_MAUEX</name>
<feature type="compositionally biased region" description="Basic and acidic residues" evidence="1">
    <location>
        <begin position="105"/>
        <end position="123"/>
    </location>
</feature>
<organism evidence="3 4">
    <name type="scientific">Maudiozyma exigua</name>
    <name type="common">Yeast</name>
    <name type="synonym">Kazachstania exigua</name>
    <dbReference type="NCBI Taxonomy" id="34358"/>
    <lineage>
        <taxon>Eukaryota</taxon>
        <taxon>Fungi</taxon>
        <taxon>Dikarya</taxon>
        <taxon>Ascomycota</taxon>
        <taxon>Saccharomycotina</taxon>
        <taxon>Saccharomycetes</taxon>
        <taxon>Saccharomycetales</taxon>
        <taxon>Saccharomycetaceae</taxon>
        <taxon>Maudiozyma</taxon>
    </lineage>
</organism>
<keyword evidence="2" id="KW-0472">Membrane</keyword>